<name>A0A1T4SUZ1_9ACTN</name>
<dbReference type="PANTHER" id="PTHR43736">
    <property type="entry name" value="ADP-RIBOSE PYROPHOSPHATASE"/>
    <property type="match status" value="1"/>
</dbReference>
<organism evidence="5 6">
    <name type="scientific">Marinactinospora thermotolerans DSM 45154</name>
    <dbReference type="NCBI Taxonomy" id="1122192"/>
    <lineage>
        <taxon>Bacteria</taxon>
        <taxon>Bacillati</taxon>
        <taxon>Actinomycetota</taxon>
        <taxon>Actinomycetes</taxon>
        <taxon>Streptosporangiales</taxon>
        <taxon>Nocardiopsidaceae</taxon>
        <taxon>Marinactinospora</taxon>
    </lineage>
</organism>
<dbReference type="PROSITE" id="PS00893">
    <property type="entry name" value="NUDIX_BOX"/>
    <property type="match status" value="1"/>
</dbReference>
<dbReference type="GO" id="GO:0016853">
    <property type="term" value="F:isomerase activity"/>
    <property type="evidence" value="ECO:0007669"/>
    <property type="project" value="UniProtKB-KW"/>
</dbReference>
<comment type="similarity">
    <text evidence="1 3">Belongs to the Nudix hydrolase family.</text>
</comment>
<dbReference type="Gene3D" id="3.90.79.10">
    <property type="entry name" value="Nucleoside Triphosphate Pyrophosphohydrolase"/>
    <property type="match status" value="1"/>
</dbReference>
<dbReference type="Pfam" id="PF00293">
    <property type="entry name" value="NUDIX"/>
    <property type="match status" value="1"/>
</dbReference>
<dbReference type="InterPro" id="IPR020084">
    <property type="entry name" value="NUDIX_hydrolase_CS"/>
</dbReference>
<dbReference type="RefSeq" id="WP_394330071.1">
    <property type="nucleotide sequence ID" value="NZ_FUWS01000011.1"/>
</dbReference>
<evidence type="ECO:0000256" key="2">
    <source>
        <dbReference type="ARBA" id="ARBA00022801"/>
    </source>
</evidence>
<sequence>MVDVRIAEGVEVPEVSGDRRWVVGAVIIDDRGRAFAQRRSPERRLFPGCWDIVGGHVEDGESVVEALAREIAEETGWRLTEVVADLGALVWTPDDGVERHEVDYLVRVAGDLTAPALEPGKHTEFAWVEETQIGMLVDPSDPGHTFVADLVARGLRSARALDG</sequence>
<keyword evidence="6" id="KW-1185">Reference proteome</keyword>
<accession>A0A1T4SUZ1</accession>
<reference evidence="5 6" key="1">
    <citation type="submission" date="2017-02" db="EMBL/GenBank/DDBJ databases">
        <authorList>
            <person name="Peterson S.W."/>
        </authorList>
    </citation>
    <scope>NUCLEOTIDE SEQUENCE [LARGE SCALE GENOMIC DNA]</scope>
    <source>
        <strain evidence="5 6">DSM 45154</strain>
    </source>
</reference>
<keyword evidence="2 3" id="KW-0378">Hydrolase</keyword>
<feature type="domain" description="Nudix hydrolase" evidence="4">
    <location>
        <begin position="18"/>
        <end position="150"/>
    </location>
</feature>
<dbReference type="PRINTS" id="PR00502">
    <property type="entry name" value="NUDIXFAMILY"/>
</dbReference>
<protein>
    <submittedName>
        <fullName evidence="5">Isopentenyldiphosphate isomerase</fullName>
    </submittedName>
</protein>
<dbReference type="InterPro" id="IPR000086">
    <property type="entry name" value="NUDIX_hydrolase_dom"/>
</dbReference>
<evidence type="ECO:0000313" key="6">
    <source>
        <dbReference type="Proteomes" id="UP000190637"/>
    </source>
</evidence>
<dbReference type="AlphaFoldDB" id="A0A1T4SUZ1"/>
<dbReference type="InterPro" id="IPR020476">
    <property type="entry name" value="Nudix_hydrolase"/>
</dbReference>
<dbReference type="GO" id="GO:0016787">
    <property type="term" value="F:hydrolase activity"/>
    <property type="evidence" value="ECO:0007669"/>
    <property type="project" value="UniProtKB-KW"/>
</dbReference>
<dbReference type="EMBL" id="FUWS01000011">
    <property type="protein sequence ID" value="SKA31972.1"/>
    <property type="molecule type" value="Genomic_DNA"/>
</dbReference>
<dbReference type="CDD" id="cd02883">
    <property type="entry name" value="NUDIX_Hydrolase"/>
    <property type="match status" value="1"/>
</dbReference>
<proteinExistence type="inferred from homology"/>
<keyword evidence="5" id="KW-0413">Isomerase</keyword>
<dbReference type="SUPFAM" id="SSF55811">
    <property type="entry name" value="Nudix"/>
    <property type="match status" value="1"/>
</dbReference>
<evidence type="ECO:0000313" key="5">
    <source>
        <dbReference type="EMBL" id="SKA31972.1"/>
    </source>
</evidence>
<dbReference type="PROSITE" id="PS51462">
    <property type="entry name" value="NUDIX"/>
    <property type="match status" value="1"/>
</dbReference>
<evidence type="ECO:0000256" key="1">
    <source>
        <dbReference type="ARBA" id="ARBA00005582"/>
    </source>
</evidence>
<evidence type="ECO:0000259" key="4">
    <source>
        <dbReference type="PROSITE" id="PS51462"/>
    </source>
</evidence>
<dbReference type="STRING" id="1122192.SAMN02745673_04050"/>
<dbReference type="Proteomes" id="UP000190637">
    <property type="component" value="Unassembled WGS sequence"/>
</dbReference>
<evidence type="ECO:0000256" key="3">
    <source>
        <dbReference type="RuleBase" id="RU003476"/>
    </source>
</evidence>
<dbReference type="InterPro" id="IPR015797">
    <property type="entry name" value="NUDIX_hydrolase-like_dom_sf"/>
</dbReference>
<gene>
    <name evidence="5" type="ORF">SAMN02745673_04050</name>
</gene>
<dbReference type="PANTHER" id="PTHR43736:SF1">
    <property type="entry name" value="DIHYDRONEOPTERIN TRIPHOSPHATE DIPHOSPHATASE"/>
    <property type="match status" value="1"/>
</dbReference>